<dbReference type="Proteomes" id="UP000492821">
    <property type="component" value="Unassembled WGS sequence"/>
</dbReference>
<name>A0A7E4ZXW2_PANRE</name>
<keyword evidence="1" id="KW-1185">Reference proteome</keyword>
<reference evidence="2" key="2">
    <citation type="submission" date="2020-10" db="UniProtKB">
        <authorList>
            <consortium name="WormBaseParasite"/>
        </authorList>
    </citation>
    <scope>IDENTIFICATION</scope>
</reference>
<protein>
    <submittedName>
        <fullName evidence="2">SPK domain-containing protein</fullName>
    </submittedName>
</protein>
<accession>A0A7E4ZXW2</accession>
<sequence length="122" mass="14296">MSAPPPSPENAEVIPVPPEVIEAELKETVRRCRNFKTLATMKPKAASKLLMKRMRLIYEAIDDREALKYCLHIKRVIQIRIEYGTNGELKKMETMLQVVNRLREKYFDRLLDTYLDQIGNNF</sequence>
<dbReference type="WBParaSite" id="Pan_g23887.t1">
    <property type="protein sequence ID" value="Pan_g23887.t1"/>
    <property type="gene ID" value="Pan_g23887"/>
</dbReference>
<evidence type="ECO:0000313" key="2">
    <source>
        <dbReference type="WBParaSite" id="Pan_g23887.t1"/>
    </source>
</evidence>
<organism evidence="1 2">
    <name type="scientific">Panagrellus redivivus</name>
    <name type="common">Microworm</name>
    <dbReference type="NCBI Taxonomy" id="6233"/>
    <lineage>
        <taxon>Eukaryota</taxon>
        <taxon>Metazoa</taxon>
        <taxon>Ecdysozoa</taxon>
        <taxon>Nematoda</taxon>
        <taxon>Chromadorea</taxon>
        <taxon>Rhabditida</taxon>
        <taxon>Tylenchina</taxon>
        <taxon>Panagrolaimomorpha</taxon>
        <taxon>Panagrolaimoidea</taxon>
        <taxon>Panagrolaimidae</taxon>
        <taxon>Panagrellus</taxon>
    </lineage>
</organism>
<reference evidence="1" key="1">
    <citation type="journal article" date="2013" name="Genetics">
        <title>The draft genome and transcriptome of Panagrellus redivivus are shaped by the harsh demands of a free-living lifestyle.</title>
        <authorList>
            <person name="Srinivasan J."/>
            <person name="Dillman A.R."/>
            <person name="Macchietto M.G."/>
            <person name="Heikkinen L."/>
            <person name="Lakso M."/>
            <person name="Fracchia K.M."/>
            <person name="Antoshechkin I."/>
            <person name="Mortazavi A."/>
            <person name="Wong G."/>
            <person name="Sternberg P.W."/>
        </authorList>
    </citation>
    <scope>NUCLEOTIDE SEQUENCE [LARGE SCALE GENOMIC DNA]</scope>
    <source>
        <strain evidence="1">MT8872</strain>
    </source>
</reference>
<evidence type="ECO:0000313" key="1">
    <source>
        <dbReference type="Proteomes" id="UP000492821"/>
    </source>
</evidence>
<dbReference type="AlphaFoldDB" id="A0A7E4ZXW2"/>
<proteinExistence type="predicted"/>